<evidence type="ECO:0000259" key="3">
    <source>
        <dbReference type="Pfam" id="PF07811"/>
    </source>
</evidence>
<reference evidence="4" key="2">
    <citation type="submission" date="2021-04" db="EMBL/GenBank/DDBJ databases">
        <authorList>
            <person name="Gilroy R."/>
        </authorList>
    </citation>
    <scope>NUCLEOTIDE SEQUENCE</scope>
    <source>
        <strain evidence="4">ChiHjej13B12-24818</strain>
    </source>
</reference>
<dbReference type="Proteomes" id="UP000823823">
    <property type="component" value="Unassembled WGS sequence"/>
</dbReference>
<dbReference type="AlphaFoldDB" id="A0A9D2LDE4"/>
<dbReference type="InterPro" id="IPR012495">
    <property type="entry name" value="TadE-like_dom"/>
</dbReference>
<protein>
    <submittedName>
        <fullName evidence="4">Pilus assembly protein</fullName>
    </submittedName>
</protein>
<evidence type="ECO:0000313" key="5">
    <source>
        <dbReference type="Proteomes" id="UP000823823"/>
    </source>
</evidence>
<proteinExistence type="predicted"/>
<feature type="region of interest" description="Disordered" evidence="1">
    <location>
        <begin position="111"/>
        <end position="137"/>
    </location>
</feature>
<keyword evidence="2" id="KW-0472">Membrane</keyword>
<evidence type="ECO:0000256" key="2">
    <source>
        <dbReference type="SAM" id="Phobius"/>
    </source>
</evidence>
<dbReference type="NCBIfam" id="NF041390">
    <property type="entry name" value="TadE_Rv3655c"/>
    <property type="match status" value="1"/>
</dbReference>
<keyword evidence="2" id="KW-0812">Transmembrane</keyword>
<feature type="transmembrane region" description="Helical" evidence="2">
    <location>
        <begin position="21"/>
        <end position="43"/>
    </location>
</feature>
<evidence type="ECO:0000313" key="4">
    <source>
        <dbReference type="EMBL" id="HJB10584.1"/>
    </source>
</evidence>
<gene>
    <name evidence="4" type="ORF">H9786_08650</name>
</gene>
<organism evidence="4 5">
    <name type="scientific">Candidatus Brachybacterium merdavium</name>
    <dbReference type="NCBI Taxonomy" id="2838513"/>
    <lineage>
        <taxon>Bacteria</taxon>
        <taxon>Bacillati</taxon>
        <taxon>Actinomycetota</taxon>
        <taxon>Actinomycetes</taxon>
        <taxon>Micrococcales</taxon>
        <taxon>Dermabacteraceae</taxon>
        <taxon>Brachybacterium</taxon>
    </lineage>
</organism>
<feature type="domain" description="TadE-like" evidence="3">
    <location>
        <begin position="15"/>
        <end position="57"/>
    </location>
</feature>
<reference evidence="4" key="1">
    <citation type="journal article" date="2021" name="PeerJ">
        <title>Extensive microbial diversity within the chicken gut microbiome revealed by metagenomics and culture.</title>
        <authorList>
            <person name="Gilroy R."/>
            <person name="Ravi A."/>
            <person name="Getino M."/>
            <person name="Pursley I."/>
            <person name="Horton D.L."/>
            <person name="Alikhan N.F."/>
            <person name="Baker D."/>
            <person name="Gharbi K."/>
            <person name="Hall N."/>
            <person name="Watson M."/>
            <person name="Adriaenssens E.M."/>
            <person name="Foster-Nyarko E."/>
            <person name="Jarju S."/>
            <person name="Secka A."/>
            <person name="Antonio M."/>
            <person name="Oren A."/>
            <person name="Chaudhuri R.R."/>
            <person name="La Ragione R."/>
            <person name="Hildebrand F."/>
            <person name="Pallen M.J."/>
        </authorList>
    </citation>
    <scope>NUCLEOTIDE SEQUENCE</scope>
    <source>
        <strain evidence="4">ChiHjej13B12-24818</strain>
    </source>
</reference>
<comment type="caution">
    <text evidence="4">The sequence shown here is derived from an EMBL/GenBank/DDBJ whole genome shotgun (WGS) entry which is preliminary data.</text>
</comment>
<keyword evidence="2" id="KW-1133">Transmembrane helix</keyword>
<sequence>MPRRPRASHCWDDRGSATAETAIVLPVVVVMVLVVLLTGAGIGSQVRLENAARAAAREMARGEEQSAAVATAQRVGGDGTSVHISGDGTWVQVEVTRTLRAGSGALAGASWELSAEAQSRREPHLVDGQGPADGQGP</sequence>
<name>A0A9D2LDE4_9MICO</name>
<accession>A0A9D2LDE4</accession>
<evidence type="ECO:0000256" key="1">
    <source>
        <dbReference type="SAM" id="MobiDB-lite"/>
    </source>
</evidence>
<dbReference type="InterPro" id="IPR049790">
    <property type="entry name" value="Rv3655c/TadE"/>
</dbReference>
<dbReference type="Pfam" id="PF07811">
    <property type="entry name" value="TadE"/>
    <property type="match status" value="1"/>
</dbReference>
<dbReference type="EMBL" id="DWZH01000064">
    <property type="protein sequence ID" value="HJB10584.1"/>
    <property type="molecule type" value="Genomic_DNA"/>
</dbReference>